<dbReference type="EMBL" id="CM023470">
    <property type="protein sequence ID" value="KAH7980560.1"/>
    <property type="molecule type" value="Genomic_DNA"/>
</dbReference>
<evidence type="ECO:0000313" key="2">
    <source>
        <dbReference type="Proteomes" id="UP000821865"/>
    </source>
</evidence>
<name>A0ACB8E1Q9_DERSI</name>
<protein>
    <submittedName>
        <fullName evidence="1">Uncharacterized protein</fullName>
    </submittedName>
</protein>
<organism evidence="1 2">
    <name type="scientific">Dermacentor silvarum</name>
    <name type="common">Tick</name>
    <dbReference type="NCBI Taxonomy" id="543639"/>
    <lineage>
        <taxon>Eukaryota</taxon>
        <taxon>Metazoa</taxon>
        <taxon>Ecdysozoa</taxon>
        <taxon>Arthropoda</taxon>
        <taxon>Chelicerata</taxon>
        <taxon>Arachnida</taxon>
        <taxon>Acari</taxon>
        <taxon>Parasitiformes</taxon>
        <taxon>Ixodida</taxon>
        <taxon>Ixodoidea</taxon>
        <taxon>Ixodidae</taxon>
        <taxon>Rhipicephalinae</taxon>
        <taxon>Dermacentor</taxon>
    </lineage>
</organism>
<proteinExistence type="predicted"/>
<dbReference type="Proteomes" id="UP000821865">
    <property type="component" value="Chromosome 1"/>
</dbReference>
<reference evidence="1" key="1">
    <citation type="submission" date="2020-05" db="EMBL/GenBank/DDBJ databases">
        <title>Large-scale comparative analyses of tick genomes elucidate their genetic diversity and vector capacities.</title>
        <authorList>
            <person name="Jia N."/>
            <person name="Wang J."/>
            <person name="Shi W."/>
            <person name="Du L."/>
            <person name="Sun Y."/>
            <person name="Zhan W."/>
            <person name="Jiang J."/>
            <person name="Wang Q."/>
            <person name="Zhang B."/>
            <person name="Ji P."/>
            <person name="Sakyi L.B."/>
            <person name="Cui X."/>
            <person name="Yuan T."/>
            <person name="Jiang B."/>
            <person name="Yang W."/>
            <person name="Lam T.T.-Y."/>
            <person name="Chang Q."/>
            <person name="Ding S."/>
            <person name="Wang X."/>
            <person name="Zhu J."/>
            <person name="Ruan X."/>
            <person name="Zhao L."/>
            <person name="Wei J."/>
            <person name="Que T."/>
            <person name="Du C."/>
            <person name="Cheng J."/>
            <person name="Dai P."/>
            <person name="Han X."/>
            <person name="Huang E."/>
            <person name="Gao Y."/>
            <person name="Liu J."/>
            <person name="Shao H."/>
            <person name="Ye R."/>
            <person name="Li L."/>
            <person name="Wei W."/>
            <person name="Wang X."/>
            <person name="Wang C."/>
            <person name="Yang T."/>
            <person name="Huo Q."/>
            <person name="Li W."/>
            <person name="Guo W."/>
            <person name="Chen H."/>
            <person name="Zhou L."/>
            <person name="Ni X."/>
            <person name="Tian J."/>
            <person name="Zhou Y."/>
            <person name="Sheng Y."/>
            <person name="Liu T."/>
            <person name="Pan Y."/>
            <person name="Xia L."/>
            <person name="Li J."/>
            <person name="Zhao F."/>
            <person name="Cao W."/>
        </authorList>
    </citation>
    <scope>NUCLEOTIDE SEQUENCE</scope>
    <source>
        <strain evidence="1">Dsil-2018</strain>
    </source>
</reference>
<evidence type="ECO:0000313" key="1">
    <source>
        <dbReference type="EMBL" id="KAH7980560.1"/>
    </source>
</evidence>
<comment type="caution">
    <text evidence="1">The sequence shown here is derived from an EMBL/GenBank/DDBJ whole genome shotgun (WGS) entry which is preliminary data.</text>
</comment>
<accession>A0ACB8E1Q9</accession>
<gene>
    <name evidence="1" type="ORF">HPB49_017262</name>
</gene>
<keyword evidence="2" id="KW-1185">Reference proteome</keyword>
<sequence length="110" mass="12863">MVMYYKTVFVAPFYYLQKDWQRRVPDGTRQLQQPVLQLRPWRQAGGGYEQELVQLPVCLVLLGQVRQLRHQRDKVLLPLSYLLCRAPPRAHAPWAVDSQSATIVLLLQHL</sequence>